<evidence type="ECO:0000259" key="3">
    <source>
        <dbReference type="SMART" id="SM01060"/>
    </source>
</evidence>
<dbReference type="GO" id="GO:0004096">
    <property type="term" value="F:catalase activity"/>
    <property type="evidence" value="ECO:0007669"/>
    <property type="project" value="UniProtKB-EC"/>
</dbReference>
<dbReference type="GO" id="GO:0020037">
    <property type="term" value="F:heme binding"/>
    <property type="evidence" value="ECO:0007669"/>
    <property type="project" value="InterPro"/>
</dbReference>
<dbReference type="InterPro" id="IPR020835">
    <property type="entry name" value="Catalase_sf"/>
</dbReference>
<evidence type="ECO:0000256" key="2">
    <source>
        <dbReference type="ARBA" id="ARBA00012314"/>
    </source>
</evidence>
<accession>A0AAD3S0S6</accession>
<dbReference type="Proteomes" id="UP001279734">
    <property type="component" value="Unassembled WGS sequence"/>
</dbReference>
<name>A0AAD3S0S6_NEPGR</name>
<evidence type="ECO:0000256" key="1">
    <source>
        <dbReference type="ARBA" id="ARBA00001971"/>
    </source>
</evidence>
<dbReference type="GO" id="GO:0005886">
    <property type="term" value="C:plasma membrane"/>
    <property type="evidence" value="ECO:0007669"/>
    <property type="project" value="TreeGrafter"/>
</dbReference>
<dbReference type="GO" id="GO:0042744">
    <property type="term" value="P:hydrogen peroxide catabolic process"/>
    <property type="evidence" value="ECO:0007669"/>
    <property type="project" value="TreeGrafter"/>
</dbReference>
<evidence type="ECO:0000313" key="4">
    <source>
        <dbReference type="EMBL" id="GMH02238.1"/>
    </source>
</evidence>
<comment type="caution">
    <text evidence="4">The sequence shown here is derived from an EMBL/GenBank/DDBJ whole genome shotgun (WGS) entry which is preliminary data.</text>
</comment>
<dbReference type="PROSITE" id="PS51402">
    <property type="entry name" value="CATALASE_3"/>
    <property type="match status" value="1"/>
</dbReference>
<dbReference type="GO" id="GO:0005777">
    <property type="term" value="C:peroxisome"/>
    <property type="evidence" value="ECO:0007669"/>
    <property type="project" value="TreeGrafter"/>
</dbReference>
<dbReference type="SMART" id="SM01060">
    <property type="entry name" value="Catalase"/>
    <property type="match status" value="1"/>
</dbReference>
<protein>
    <recommendedName>
        <fullName evidence="2">catalase</fullName>
        <ecNumber evidence="2">1.11.1.6</ecNumber>
    </recommendedName>
</protein>
<dbReference type="SUPFAM" id="SSF56634">
    <property type="entry name" value="Heme-dependent catalase-like"/>
    <property type="match status" value="1"/>
</dbReference>
<sequence length="191" mass="22244">MPEELALRVFFEVTHDVSYLTCADFLWAPSFRTHVIVHFSTVIHEHGSPETLRDPCGFAVKFYTREGNFDLVGNSFPVFFIRESIKFPDMVHSLKPNPKSHIQENWEIIDFFSHNPKSLHIFTFLFDDVRVPQDYRHMEGYGVNTYNLINKADKVYFMKFHRKPTCGVKCLLEEEAIRVGGSNPNCRISLP</sequence>
<proteinExistence type="predicted"/>
<dbReference type="GO" id="GO:0042542">
    <property type="term" value="P:response to hydrogen peroxide"/>
    <property type="evidence" value="ECO:0007669"/>
    <property type="project" value="TreeGrafter"/>
</dbReference>
<dbReference type="Pfam" id="PF00199">
    <property type="entry name" value="Catalase"/>
    <property type="match status" value="1"/>
</dbReference>
<evidence type="ECO:0000313" key="5">
    <source>
        <dbReference type="Proteomes" id="UP001279734"/>
    </source>
</evidence>
<comment type="cofactor">
    <cofactor evidence="1">
        <name>heme</name>
        <dbReference type="ChEBI" id="CHEBI:30413"/>
    </cofactor>
</comment>
<gene>
    <name evidence="4" type="ORF">Nepgr_004077</name>
</gene>
<dbReference type="PANTHER" id="PTHR11465">
    <property type="entry name" value="CATALASE"/>
    <property type="match status" value="1"/>
</dbReference>
<dbReference type="EC" id="1.11.1.6" evidence="2"/>
<reference evidence="4" key="1">
    <citation type="submission" date="2023-05" db="EMBL/GenBank/DDBJ databases">
        <title>Nepenthes gracilis genome sequencing.</title>
        <authorList>
            <person name="Fukushima K."/>
        </authorList>
    </citation>
    <scope>NUCLEOTIDE SEQUENCE</scope>
    <source>
        <strain evidence="4">SING2019-196</strain>
    </source>
</reference>
<feature type="domain" description="Catalase core" evidence="3">
    <location>
        <begin position="2"/>
        <end position="191"/>
    </location>
</feature>
<dbReference type="PRINTS" id="PR00067">
    <property type="entry name" value="CATALASE"/>
</dbReference>
<dbReference type="PANTHER" id="PTHR11465:SF23">
    <property type="entry name" value="CATALASE-2"/>
    <property type="match status" value="1"/>
</dbReference>
<dbReference type="AlphaFoldDB" id="A0AAD3S0S6"/>
<dbReference type="InterPro" id="IPR011614">
    <property type="entry name" value="Catalase_core"/>
</dbReference>
<organism evidence="4 5">
    <name type="scientific">Nepenthes gracilis</name>
    <name type="common">Slender pitcher plant</name>
    <dbReference type="NCBI Taxonomy" id="150966"/>
    <lineage>
        <taxon>Eukaryota</taxon>
        <taxon>Viridiplantae</taxon>
        <taxon>Streptophyta</taxon>
        <taxon>Embryophyta</taxon>
        <taxon>Tracheophyta</taxon>
        <taxon>Spermatophyta</taxon>
        <taxon>Magnoliopsida</taxon>
        <taxon>eudicotyledons</taxon>
        <taxon>Gunneridae</taxon>
        <taxon>Pentapetalae</taxon>
        <taxon>Caryophyllales</taxon>
        <taxon>Nepenthaceae</taxon>
        <taxon>Nepenthes</taxon>
    </lineage>
</organism>
<dbReference type="Gene3D" id="2.40.180.10">
    <property type="entry name" value="Catalase core domain"/>
    <property type="match status" value="1"/>
</dbReference>
<dbReference type="InterPro" id="IPR018028">
    <property type="entry name" value="Catalase"/>
</dbReference>
<keyword evidence="5" id="KW-1185">Reference proteome</keyword>
<dbReference type="EMBL" id="BSYO01000003">
    <property type="protein sequence ID" value="GMH02238.1"/>
    <property type="molecule type" value="Genomic_DNA"/>
</dbReference>